<keyword evidence="2" id="KW-1185">Reference proteome</keyword>
<dbReference type="Proteomes" id="UP000654482">
    <property type="component" value="Unassembled WGS sequence"/>
</dbReference>
<accession>A0A8J7DU65</accession>
<gene>
    <name evidence="1" type="ORF">IQ249_04685</name>
</gene>
<dbReference type="EMBL" id="JADEWZ010000005">
    <property type="protein sequence ID" value="MBE9115191.1"/>
    <property type="molecule type" value="Genomic_DNA"/>
</dbReference>
<evidence type="ECO:0000313" key="1">
    <source>
        <dbReference type="EMBL" id="MBE9115191.1"/>
    </source>
</evidence>
<reference evidence="1" key="1">
    <citation type="submission" date="2020-10" db="EMBL/GenBank/DDBJ databases">
        <authorList>
            <person name="Castelo-Branco R."/>
            <person name="Eusebio N."/>
            <person name="Adriana R."/>
            <person name="Vieira A."/>
            <person name="Brugerolle De Fraissinette N."/>
            <person name="Rezende De Castro R."/>
            <person name="Schneider M.P."/>
            <person name="Vasconcelos V."/>
            <person name="Leao P.N."/>
        </authorList>
    </citation>
    <scope>NUCLEOTIDE SEQUENCE</scope>
    <source>
        <strain evidence="1">LEGE 07157</strain>
    </source>
</reference>
<evidence type="ECO:0000313" key="2">
    <source>
        <dbReference type="Proteomes" id="UP000654482"/>
    </source>
</evidence>
<dbReference type="RefSeq" id="WP_194028277.1">
    <property type="nucleotide sequence ID" value="NZ_JADEWZ010000005.1"/>
</dbReference>
<sequence length="121" mass="14574">MIVWDKTDFIDFFETCPQENEDLDIYCEWNIKQEKLKLHLRIDVNLGDTFVSISHDDFEAPFTSMAIRECQMAKVVKESKKPHIEFAPGKFFGSRYDESYIIDYGFRLYKYPNWHIELFQK</sequence>
<organism evidence="1 2">
    <name type="scientific">Lusitaniella coriacea LEGE 07157</name>
    <dbReference type="NCBI Taxonomy" id="945747"/>
    <lineage>
        <taxon>Bacteria</taxon>
        <taxon>Bacillati</taxon>
        <taxon>Cyanobacteriota</taxon>
        <taxon>Cyanophyceae</taxon>
        <taxon>Spirulinales</taxon>
        <taxon>Lusitaniellaceae</taxon>
        <taxon>Lusitaniella</taxon>
    </lineage>
</organism>
<name>A0A8J7DU65_9CYAN</name>
<dbReference type="AlphaFoldDB" id="A0A8J7DU65"/>
<comment type="caution">
    <text evidence="1">The sequence shown here is derived from an EMBL/GenBank/DDBJ whole genome shotgun (WGS) entry which is preliminary data.</text>
</comment>
<protein>
    <submittedName>
        <fullName evidence="1">Uncharacterized protein</fullName>
    </submittedName>
</protein>
<proteinExistence type="predicted"/>